<dbReference type="AlphaFoldDB" id="A0A0K1S8T2"/>
<dbReference type="EMBL" id="CP011339">
    <property type="protein sequence ID" value="AKV70529.1"/>
    <property type="molecule type" value="Genomic_DNA"/>
</dbReference>
<dbReference type="Proteomes" id="UP000068167">
    <property type="component" value="Chromosome"/>
</dbReference>
<accession>A0A0K1S8T2</accession>
<evidence type="ECO:0000313" key="1">
    <source>
        <dbReference type="EMBL" id="AKV70529.1"/>
    </source>
</evidence>
<organism evidence="1 2">
    <name type="scientific">Microcystis panniformis FACHB-1757</name>
    <dbReference type="NCBI Taxonomy" id="1638788"/>
    <lineage>
        <taxon>Bacteria</taxon>
        <taxon>Bacillati</taxon>
        <taxon>Cyanobacteriota</taxon>
        <taxon>Cyanophyceae</taxon>
        <taxon>Oscillatoriophycideae</taxon>
        <taxon>Chroococcales</taxon>
        <taxon>Microcystaceae</taxon>
        <taxon>Microcystis</taxon>
    </lineage>
</organism>
<gene>
    <name evidence="1" type="ORF">VL20_5716</name>
</gene>
<keyword evidence="2" id="KW-1185">Reference proteome</keyword>
<protein>
    <submittedName>
        <fullName evidence="1">Uncharacterized protein</fullName>
    </submittedName>
</protein>
<name>A0A0K1S8T2_9CHRO</name>
<sequence>MAFFNIILCLTILSSSNELLLTASLLWGDRFLCKQNRKGINRIKRFMRLPQN</sequence>
<dbReference type="KEGG" id="mpk:VL20_5716"/>
<reference evidence="1 2" key="1">
    <citation type="journal article" date="2016" name="Stand. Genomic Sci.">
        <title>Complete genome sequence and genomic characterization of Microcystis panniformis FACHB 1757 by third-generation sequencing.</title>
        <authorList>
            <person name="Zhang J.Y."/>
            <person name="Guan R."/>
            <person name="Zhang H.J."/>
            <person name="Li H."/>
            <person name="Xiao P."/>
            <person name="Yu G.L."/>
            <person name="Du L."/>
            <person name="Cao D.M."/>
            <person name="Zhu B.C."/>
            <person name="Li R.H."/>
            <person name="Lu Z.H."/>
        </authorList>
    </citation>
    <scope>NUCLEOTIDE SEQUENCE [LARGE SCALE GENOMIC DNA]</scope>
    <source>
        <strain evidence="1 2">FACHB-1757</strain>
    </source>
</reference>
<proteinExistence type="predicted"/>
<evidence type="ECO:0000313" key="2">
    <source>
        <dbReference type="Proteomes" id="UP000068167"/>
    </source>
</evidence>